<evidence type="ECO:0000256" key="1">
    <source>
        <dbReference type="ARBA" id="ARBA00022630"/>
    </source>
</evidence>
<reference evidence="6" key="1">
    <citation type="journal article" date="2019" name="Int. J. Syst. Evol. Microbiol.">
        <title>The Global Catalogue of Microorganisms (GCM) 10K type strain sequencing project: providing services to taxonomists for standard genome sequencing and annotation.</title>
        <authorList>
            <consortium name="The Broad Institute Genomics Platform"/>
            <consortium name="The Broad Institute Genome Sequencing Center for Infectious Disease"/>
            <person name="Wu L."/>
            <person name="Ma J."/>
        </authorList>
    </citation>
    <scope>NUCLEOTIDE SEQUENCE [LARGE SCALE GENOMIC DNA]</scope>
    <source>
        <strain evidence="6">DT72</strain>
    </source>
</reference>
<protein>
    <submittedName>
        <fullName evidence="5">NADPH-dependent FMN reductase</fullName>
        <ecNumber evidence="5">1.-.-.-</ecNumber>
    </submittedName>
</protein>
<dbReference type="GO" id="GO:0016491">
    <property type="term" value="F:oxidoreductase activity"/>
    <property type="evidence" value="ECO:0007669"/>
    <property type="project" value="UniProtKB-KW"/>
</dbReference>
<dbReference type="SUPFAM" id="SSF52218">
    <property type="entry name" value="Flavoproteins"/>
    <property type="match status" value="1"/>
</dbReference>
<feature type="domain" description="NADPH-dependent FMN reductase-like" evidence="4">
    <location>
        <begin position="1"/>
        <end position="138"/>
    </location>
</feature>
<dbReference type="InterPro" id="IPR005025">
    <property type="entry name" value="FMN_Rdtase-like_dom"/>
</dbReference>
<name>A0ABW4P0U5_9NOCA</name>
<keyword evidence="3 5" id="KW-0560">Oxidoreductase</keyword>
<dbReference type="EMBL" id="JBHUFB010000003">
    <property type="protein sequence ID" value="MFD1811020.1"/>
    <property type="molecule type" value="Genomic_DNA"/>
</dbReference>
<dbReference type="Pfam" id="PF03358">
    <property type="entry name" value="FMN_red"/>
    <property type="match status" value="1"/>
</dbReference>
<evidence type="ECO:0000259" key="4">
    <source>
        <dbReference type="Pfam" id="PF03358"/>
    </source>
</evidence>
<dbReference type="Proteomes" id="UP001597286">
    <property type="component" value="Unassembled WGS sequence"/>
</dbReference>
<organism evidence="5 6">
    <name type="scientific">Rhodococcus gannanensis</name>
    <dbReference type="NCBI Taxonomy" id="1960308"/>
    <lineage>
        <taxon>Bacteria</taxon>
        <taxon>Bacillati</taxon>
        <taxon>Actinomycetota</taxon>
        <taxon>Actinomycetes</taxon>
        <taxon>Mycobacteriales</taxon>
        <taxon>Nocardiaceae</taxon>
        <taxon>Rhodococcus</taxon>
    </lineage>
</organism>
<evidence type="ECO:0000313" key="6">
    <source>
        <dbReference type="Proteomes" id="UP001597286"/>
    </source>
</evidence>
<dbReference type="PANTHER" id="PTHR43408:SF1">
    <property type="entry name" value="FMN REDUCTASE (NADPH)"/>
    <property type="match status" value="1"/>
</dbReference>
<dbReference type="InterPro" id="IPR051814">
    <property type="entry name" value="NAD(P)H-dep_FMN_reductase"/>
</dbReference>
<proteinExistence type="predicted"/>
<evidence type="ECO:0000256" key="2">
    <source>
        <dbReference type="ARBA" id="ARBA00022643"/>
    </source>
</evidence>
<keyword evidence="2" id="KW-0288">FMN</keyword>
<evidence type="ECO:0000256" key="3">
    <source>
        <dbReference type="ARBA" id="ARBA00023002"/>
    </source>
</evidence>
<keyword evidence="1" id="KW-0285">Flavoprotein</keyword>
<dbReference type="InterPro" id="IPR029039">
    <property type="entry name" value="Flavoprotein-like_sf"/>
</dbReference>
<comment type="caution">
    <text evidence="5">The sequence shown here is derived from an EMBL/GenBank/DDBJ whole genome shotgun (WGS) entry which is preliminary data.</text>
</comment>
<dbReference type="Gene3D" id="3.40.50.360">
    <property type="match status" value="1"/>
</dbReference>
<dbReference type="RefSeq" id="WP_378483578.1">
    <property type="nucleotide sequence ID" value="NZ_JBHUFB010000003.1"/>
</dbReference>
<keyword evidence="6" id="KW-1185">Reference proteome</keyword>
<gene>
    <name evidence="5" type="ORF">ACFSJG_02230</name>
</gene>
<accession>A0ABW4P0U5</accession>
<dbReference type="EC" id="1.-.-.-" evidence="5"/>
<evidence type="ECO:0000313" key="5">
    <source>
        <dbReference type="EMBL" id="MFD1811020.1"/>
    </source>
</evidence>
<dbReference type="PANTHER" id="PTHR43408">
    <property type="entry name" value="FMN REDUCTASE (NADPH)"/>
    <property type="match status" value="1"/>
</dbReference>
<sequence>MKTTIVAGNPKPASRTLDAAGLLARALTGSEPDHVVDVVSLGPGLLGWGDDAVASAVELVASSDLVVFASPTFKATYTGILKLFLDQFATGDGLKDVVAVPLMLGAGPAHAMAPDLLLKPVLVELGATTPAAGLYLLDSTYTTDTRIADYTERWGGVITSAATAGTESTS</sequence>